<dbReference type="EMBL" id="CP001029">
    <property type="protein sequence ID" value="ACB80836.1"/>
    <property type="molecule type" value="Genomic_DNA"/>
</dbReference>
<evidence type="ECO:0000313" key="2">
    <source>
        <dbReference type="Proteomes" id="UP000007136"/>
    </source>
</evidence>
<dbReference type="STRING" id="441620.Mpop_2681"/>
<dbReference type="AlphaFoldDB" id="B1ZCW7"/>
<evidence type="ECO:0008006" key="3">
    <source>
        <dbReference type="Google" id="ProtNLM"/>
    </source>
</evidence>
<dbReference type="HOGENOM" id="CLU_1650167_0_0_5"/>
<evidence type="ECO:0000313" key="1">
    <source>
        <dbReference type="EMBL" id="ACB80836.1"/>
    </source>
</evidence>
<dbReference type="InterPro" id="IPR010064">
    <property type="entry name" value="HK97-gp10_tail"/>
</dbReference>
<sequence>MATRYGVRGGKQLAAAFRELSRAPTAAARRRARAEALEPIRQDYIENLNANDSNQTGALVASIGIGQDPQRRDRSLVGAREGVFKKHRPAGYSHFPEFGTAPHFQPNRFGGIWHPGARPKPALRPALEANVSRAALTYFRAIASEVEAAAQRIAIRSGRR</sequence>
<dbReference type="OrthoDB" id="8480914at2"/>
<proteinExistence type="predicted"/>
<dbReference type="RefSeq" id="WP_012454558.1">
    <property type="nucleotide sequence ID" value="NC_010725.1"/>
</dbReference>
<accession>B1ZCW7</accession>
<reference evidence="1" key="1">
    <citation type="submission" date="2008-04" db="EMBL/GenBank/DDBJ databases">
        <title>Complete sequence of chromosome of Methylobacterium populi BJ001.</title>
        <authorList>
            <consortium name="US DOE Joint Genome Institute"/>
            <person name="Copeland A."/>
            <person name="Lucas S."/>
            <person name="Lapidus A."/>
            <person name="Glavina del Rio T."/>
            <person name="Dalin E."/>
            <person name="Tice H."/>
            <person name="Bruce D."/>
            <person name="Goodwin L."/>
            <person name="Pitluck S."/>
            <person name="Chertkov O."/>
            <person name="Brettin T."/>
            <person name="Detter J.C."/>
            <person name="Han C."/>
            <person name="Kuske C.R."/>
            <person name="Schmutz J."/>
            <person name="Larimer F."/>
            <person name="Land M."/>
            <person name="Hauser L."/>
            <person name="Kyrpides N."/>
            <person name="Mikhailova N."/>
            <person name="Marx C."/>
            <person name="Richardson P."/>
        </authorList>
    </citation>
    <scope>NUCLEOTIDE SEQUENCE [LARGE SCALE GENOMIC DNA]</scope>
    <source>
        <strain evidence="1">BJ001</strain>
    </source>
</reference>
<protein>
    <recommendedName>
        <fullName evidence="3">HK97 gp10 family phage protein</fullName>
    </recommendedName>
</protein>
<dbReference type="Proteomes" id="UP000007136">
    <property type="component" value="Chromosome"/>
</dbReference>
<dbReference type="Pfam" id="PF04883">
    <property type="entry name" value="HK97-gp10_like"/>
    <property type="match status" value="1"/>
</dbReference>
<organism evidence="1 2">
    <name type="scientific">Methylorubrum populi (strain ATCC BAA-705 / NCIMB 13946 / BJ001)</name>
    <name type="common">Methylobacterium populi</name>
    <dbReference type="NCBI Taxonomy" id="441620"/>
    <lineage>
        <taxon>Bacteria</taxon>
        <taxon>Pseudomonadati</taxon>
        <taxon>Pseudomonadota</taxon>
        <taxon>Alphaproteobacteria</taxon>
        <taxon>Hyphomicrobiales</taxon>
        <taxon>Methylobacteriaceae</taxon>
        <taxon>Methylorubrum</taxon>
    </lineage>
</organism>
<name>B1ZCW7_METPB</name>
<gene>
    <name evidence="1" type="ordered locus">Mpop_2681</name>
</gene>
<dbReference type="KEGG" id="mpo:Mpop_2681"/>